<dbReference type="InterPro" id="IPR037045">
    <property type="entry name" value="S8pro/Inhibitor_I9_sf"/>
</dbReference>
<name>A0A9R1CX22_9BACT</name>
<dbReference type="RefSeq" id="WP_223925687.1">
    <property type="nucleotide sequence ID" value="NZ_BPTU01000001.1"/>
</dbReference>
<proteinExistence type="predicted"/>
<evidence type="ECO:0000313" key="1">
    <source>
        <dbReference type="EMBL" id="GJG59287.1"/>
    </source>
</evidence>
<sequence length="102" mass="11784">MNDLSRCDTIIRSVGSQGYCGAAENEDYSKSVLIIFYEDATAKKRLRRALRKMHCETIYEYHNFNAMAVRIPDGSEIMAVADRIRKIRGVLTVERDRIMHLD</sequence>
<reference evidence="1" key="1">
    <citation type="journal article" date="2022" name="Int. J. Syst. Evol. Microbiol.">
        <title>Prevotella lacticifex sp. nov., isolated from the rumen of cows.</title>
        <authorList>
            <person name="Shinkai T."/>
            <person name="Ikeyama N."/>
            <person name="Kumagai M."/>
            <person name="Ohmori H."/>
            <person name="Sakamoto M."/>
            <person name="Ohkuma M."/>
            <person name="Mitsumori M."/>
        </authorList>
    </citation>
    <scope>NUCLEOTIDE SEQUENCE</scope>
    <source>
        <strain evidence="1">R5076</strain>
    </source>
</reference>
<accession>A0A9R1CX22</accession>
<protein>
    <submittedName>
        <fullName evidence="1">Uncharacterized protein</fullName>
    </submittedName>
</protein>
<dbReference type="AlphaFoldDB" id="A0A9R1CX22"/>
<organism evidence="1 2">
    <name type="scientific">Prevotella lacticifex</name>
    <dbReference type="NCBI Taxonomy" id="2854755"/>
    <lineage>
        <taxon>Bacteria</taxon>
        <taxon>Pseudomonadati</taxon>
        <taxon>Bacteroidota</taxon>
        <taxon>Bacteroidia</taxon>
        <taxon>Bacteroidales</taxon>
        <taxon>Prevotellaceae</taxon>
        <taxon>Prevotella</taxon>
    </lineage>
</organism>
<dbReference type="Proteomes" id="UP000825483">
    <property type="component" value="Unassembled WGS sequence"/>
</dbReference>
<comment type="caution">
    <text evidence="1">The sequence shown here is derived from an EMBL/GenBank/DDBJ whole genome shotgun (WGS) entry which is preliminary data.</text>
</comment>
<gene>
    <name evidence="1" type="ORF">PRLR5076_21380</name>
</gene>
<dbReference type="Gene3D" id="3.30.70.80">
    <property type="entry name" value="Peptidase S8 propeptide/proteinase inhibitor I9"/>
    <property type="match status" value="1"/>
</dbReference>
<evidence type="ECO:0000313" key="2">
    <source>
        <dbReference type="Proteomes" id="UP000825483"/>
    </source>
</evidence>
<keyword evidence="2" id="KW-1185">Reference proteome</keyword>
<dbReference type="EMBL" id="BPUB01000002">
    <property type="protein sequence ID" value="GJG59287.1"/>
    <property type="molecule type" value="Genomic_DNA"/>
</dbReference>